<protein>
    <recommendedName>
        <fullName evidence="1">HMA domain-containing protein</fullName>
    </recommendedName>
</protein>
<sequence>MKKYFFVIVAGMFSTAMCNASNLKNQSNDAPKTETVSVSMSEQHQSEHAMLSVQGKCGMCKTRIEKTAKAIKGVSSATWELEKKELHLDFDPKQTNLDAISKAIAKVGHDTEKYKTDQETYDALPGCCKYR</sequence>
<feature type="domain" description="HMA" evidence="1">
    <location>
        <begin position="46"/>
        <end position="112"/>
    </location>
</feature>
<organism evidence="2">
    <name type="scientific">termite gut metagenome</name>
    <dbReference type="NCBI Taxonomy" id="433724"/>
    <lineage>
        <taxon>unclassified sequences</taxon>
        <taxon>metagenomes</taxon>
        <taxon>organismal metagenomes</taxon>
    </lineage>
</organism>
<evidence type="ECO:0000313" key="2">
    <source>
        <dbReference type="EMBL" id="KAA6307767.1"/>
    </source>
</evidence>
<name>A0A5J4PE69_9ZZZZ</name>
<dbReference type="SUPFAM" id="SSF55008">
    <property type="entry name" value="HMA, heavy metal-associated domain"/>
    <property type="match status" value="1"/>
</dbReference>
<evidence type="ECO:0000259" key="1">
    <source>
        <dbReference type="PROSITE" id="PS50846"/>
    </source>
</evidence>
<dbReference type="Gene3D" id="3.30.70.100">
    <property type="match status" value="1"/>
</dbReference>
<dbReference type="Pfam" id="PF00403">
    <property type="entry name" value="HMA"/>
    <property type="match status" value="1"/>
</dbReference>
<proteinExistence type="predicted"/>
<accession>A0A5J4PE69</accession>
<dbReference type="CDD" id="cd00371">
    <property type="entry name" value="HMA"/>
    <property type="match status" value="1"/>
</dbReference>
<dbReference type="AlphaFoldDB" id="A0A5J4PE69"/>
<dbReference type="InterPro" id="IPR036163">
    <property type="entry name" value="HMA_dom_sf"/>
</dbReference>
<dbReference type="PROSITE" id="PS50846">
    <property type="entry name" value="HMA_2"/>
    <property type="match status" value="1"/>
</dbReference>
<dbReference type="InterPro" id="IPR006121">
    <property type="entry name" value="HMA_dom"/>
</dbReference>
<comment type="caution">
    <text evidence="2">The sequence shown here is derived from an EMBL/GenBank/DDBJ whole genome shotgun (WGS) entry which is preliminary data.</text>
</comment>
<reference evidence="2" key="1">
    <citation type="submission" date="2019-03" db="EMBL/GenBank/DDBJ databases">
        <title>Single cell metagenomics reveals metabolic interactions within the superorganism composed of flagellate Streblomastix strix and complex community of Bacteroidetes bacteria on its surface.</title>
        <authorList>
            <person name="Treitli S.C."/>
            <person name="Kolisko M."/>
            <person name="Husnik F."/>
            <person name="Keeling P."/>
            <person name="Hampl V."/>
        </authorList>
    </citation>
    <scope>NUCLEOTIDE SEQUENCE</scope>
    <source>
        <strain evidence="2">STM</strain>
    </source>
</reference>
<dbReference type="GO" id="GO:0046872">
    <property type="term" value="F:metal ion binding"/>
    <property type="evidence" value="ECO:0007669"/>
    <property type="project" value="InterPro"/>
</dbReference>
<gene>
    <name evidence="2" type="ORF">EZS27_040560</name>
</gene>
<dbReference type="EMBL" id="SNRY01008928">
    <property type="protein sequence ID" value="KAA6307767.1"/>
    <property type="molecule type" value="Genomic_DNA"/>
</dbReference>